<comment type="caution">
    <text evidence="8">The sequence shown here is derived from an EMBL/GenBank/DDBJ whole genome shotgun (WGS) entry which is preliminary data.</text>
</comment>
<dbReference type="PRINTS" id="PR00038">
    <property type="entry name" value="HTHLUXR"/>
</dbReference>
<gene>
    <name evidence="8" type="ORF">ACFQ2I_15045</name>
</gene>
<dbReference type="PANTHER" id="PTHR43214">
    <property type="entry name" value="TWO-COMPONENT RESPONSE REGULATOR"/>
    <property type="match status" value="1"/>
</dbReference>
<dbReference type="SMART" id="SM00448">
    <property type="entry name" value="REC"/>
    <property type="match status" value="1"/>
</dbReference>
<dbReference type="PROSITE" id="PS50043">
    <property type="entry name" value="HTH_LUXR_2"/>
    <property type="match status" value="1"/>
</dbReference>
<dbReference type="EMBL" id="JBHTJZ010000024">
    <property type="protein sequence ID" value="MFD0960705.1"/>
    <property type="molecule type" value="Genomic_DNA"/>
</dbReference>
<evidence type="ECO:0000259" key="7">
    <source>
        <dbReference type="PROSITE" id="PS50110"/>
    </source>
</evidence>
<evidence type="ECO:0000259" key="6">
    <source>
        <dbReference type="PROSITE" id="PS50043"/>
    </source>
</evidence>
<protein>
    <submittedName>
        <fullName evidence="8">Response regulator</fullName>
    </submittedName>
</protein>
<evidence type="ECO:0000256" key="1">
    <source>
        <dbReference type="ARBA" id="ARBA00022553"/>
    </source>
</evidence>
<dbReference type="InterPro" id="IPR001789">
    <property type="entry name" value="Sig_transdc_resp-reg_receiver"/>
</dbReference>
<evidence type="ECO:0000313" key="9">
    <source>
        <dbReference type="Proteomes" id="UP001596989"/>
    </source>
</evidence>
<evidence type="ECO:0000256" key="3">
    <source>
        <dbReference type="ARBA" id="ARBA00023125"/>
    </source>
</evidence>
<dbReference type="InterPro" id="IPR058245">
    <property type="entry name" value="NreC/VraR/RcsB-like_REC"/>
</dbReference>
<dbReference type="Pfam" id="PF00196">
    <property type="entry name" value="GerE"/>
    <property type="match status" value="1"/>
</dbReference>
<proteinExistence type="predicted"/>
<dbReference type="InterPro" id="IPR039420">
    <property type="entry name" value="WalR-like"/>
</dbReference>
<dbReference type="SMART" id="SM00421">
    <property type="entry name" value="HTH_LUXR"/>
    <property type="match status" value="1"/>
</dbReference>
<dbReference type="RefSeq" id="WP_377565365.1">
    <property type="nucleotide sequence ID" value="NZ_JBHTJZ010000024.1"/>
</dbReference>
<evidence type="ECO:0000256" key="4">
    <source>
        <dbReference type="ARBA" id="ARBA00023163"/>
    </source>
</evidence>
<dbReference type="Gene3D" id="3.40.50.2300">
    <property type="match status" value="1"/>
</dbReference>
<dbReference type="InterPro" id="IPR011006">
    <property type="entry name" value="CheY-like_superfamily"/>
</dbReference>
<feature type="domain" description="HTH luxR-type" evidence="6">
    <location>
        <begin position="125"/>
        <end position="190"/>
    </location>
</feature>
<keyword evidence="3" id="KW-0238">DNA-binding</keyword>
<dbReference type="Proteomes" id="UP001596989">
    <property type="component" value="Unassembled WGS sequence"/>
</dbReference>
<feature type="domain" description="Response regulatory" evidence="7">
    <location>
        <begin position="1"/>
        <end position="94"/>
    </location>
</feature>
<dbReference type="InterPro" id="IPR000792">
    <property type="entry name" value="Tscrpt_reg_LuxR_C"/>
</dbReference>
<evidence type="ECO:0000256" key="5">
    <source>
        <dbReference type="PROSITE-ProRule" id="PRU00169"/>
    </source>
</evidence>
<name>A0ABW3HT82_9BACL</name>
<dbReference type="InterPro" id="IPR016032">
    <property type="entry name" value="Sig_transdc_resp-reg_C-effctor"/>
</dbReference>
<dbReference type="Pfam" id="PF00072">
    <property type="entry name" value="Response_reg"/>
    <property type="match status" value="1"/>
</dbReference>
<organism evidence="8 9">
    <name type="scientific">Paenibacillus chungangensis</name>
    <dbReference type="NCBI Taxonomy" id="696535"/>
    <lineage>
        <taxon>Bacteria</taxon>
        <taxon>Bacillati</taxon>
        <taxon>Bacillota</taxon>
        <taxon>Bacilli</taxon>
        <taxon>Bacillales</taxon>
        <taxon>Paenibacillaceae</taxon>
        <taxon>Paenibacillus</taxon>
    </lineage>
</organism>
<dbReference type="PANTHER" id="PTHR43214:SF37">
    <property type="entry name" value="TRANSCRIPTIONAL REGULATORY PROTEIN YDFI"/>
    <property type="match status" value="1"/>
</dbReference>
<dbReference type="CDD" id="cd17535">
    <property type="entry name" value="REC_NarL-like"/>
    <property type="match status" value="1"/>
</dbReference>
<keyword evidence="4" id="KW-0804">Transcription</keyword>
<dbReference type="SUPFAM" id="SSF52172">
    <property type="entry name" value="CheY-like"/>
    <property type="match status" value="1"/>
</dbReference>
<reference evidence="9" key="1">
    <citation type="journal article" date="2019" name="Int. J. Syst. Evol. Microbiol.">
        <title>The Global Catalogue of Microorganisms (GCM) 10K type strain sequencing project: providing services to taxonomists for standard genome sequencing and annotation.</title>
        <authorList>
            <consortium name="The Broad Institute Genomics Platform"/>
            <consortium name="The Broad Institute Genome Sequencing Center for Infectious Disease"/>
            <person name="Wu L."/>
            <person name="Ma J."/>
        </authorList>
    </citation>
    <scope>NUCLEOTIDE SEQUENCE [LARGE SCALE GENOMIC DNA]</scope>
    <source>
        <strain evidence="9">CCUG 59129</strain>
    </source>
</reference>
<keyword evidence="2" id="KW-0805">Transcription regulation</keyword>
<dbReference type="PROSITE" id="PS50110">
    <property type="entry name" value="RESPONSE_REGULATORY"/>
    <property type="match status" value="1"/>
</dbReference>
<evidence type="ECO:0000313" key="8">
    <source>
        <dbReference type="EMBL" id="MFD0960705.1"/>
    </source>
</evidence>
<keyword evidence="1 5" id="KW-0597">Phosphoprotein</keyword>
<sequence length="197" mass="22292">MEVVGTASSGKEAVQLAHKARPDIMLIDIEMETETSGLEAIEHIKRELLDMKIIVLTIHAEDDVMFRAYGAGAMDFIVKTNSISVIIDSIRSAYNNRLYMRPEIAEKILGELTKLQNEKSSLIYTLNIISKLTATEFEIVRAIYDGSTYKSIASERSVEEVTIRTQVNKILKKFNKGRMSEVVAVLRELKVFDIYSR</sequence>
<accession>A0ABW3HT82</accession>
<keyword evidence="9" id="KW-1185">Reference proteome</keyword>
<feature type="modified residue" description="4-aspartylphosphate" evidence="5">
    <location>
        <position position="28"/>
    </location>
</feature>
<evidence type="ECO:0000256" key="2">
    <source>
        <dbReference type="ARBA" id="ARBA00023015"/>
    </source>
</evidence>
<dbReference type="SUPFAM" id="SSF46894">
    <property type="entry name" value="C-terminal effector domain of the bipartite response regulators"/>
    <property type="match status" value="1"/>
</dbReference>